<feature type="chain" id="PRO_5003836533" evidence="1">
    <location>
        <begin position="23"/>
        <end position="118"/>
    </location>
</feature>
<evidence type="ECO:0000313" key="2">
    <source>
        <dbReference type="EMBL" id="EJK50262.1"/>
    </source>
</evidence>
<comment type="caution">
    <text evidence="2">The sequence shown here is derived from an EMBL/GenBank/DDBJ whole genome shotgun (WGS) entry which is preliminary data.</text>
</comment>
<accession>K0RUE9</accession>
<gene>
    <name evidence="2" type="ORF">THAOC_30795</name>
</gene>
<evidence type="ECO:0000256" key="1">
    <source>
        <dbReference type="SAM" id="SignalP"/>
    </source>
</evidence>
<dbReference type="AlphaFoldDB" id="K0RUE9"/>
<keyword evidence="1" id="KW-0732">Signal</keyword>
<dbReference type="EMBL" id="AGNL01044076">
    <property type="protein sequence ID" value="EJK50262.1"/>
    <property type="molecule type" value="Genomic_DNA"/>
</dbReference>
<feature type="signal peptide" evidence="1">
    <location>
        <begin position="1"/>
        <end position="22"/>
    </location>
</feature>
<proteinExistence type="predicted"/>
<protein>
    <submittedName>
        <fullName evidence="2">Uncharacterized protein</fullName>
    </submittedName>
</protein>
<evidence type="ECO:0000313" key="3">
    <source>
        <dbReference type="Proteomes" id="UP000266841"/>
    </source>
</evidence>
<dbReference type="Proteomes" id="UP000266841">
    <property type="component" value="Unassembled WGS sequence"/>
</dbReference>
<organism evidence="2 3">
    <name type="scientific">Thalassiosira oceanica</name>
    <name type="common">Marine diatom</name>
    <dbReference type="NCBI Taxonomy" id="159749"/>
    <lineage>
        <taxon>Eukaryota</taxon>
        <taxon>Sar</taxon>
        <taxon>Stramenopiles</taxon>
        <taxon>Ochrophyta</taxon>
        <taxon>Bacillariophyta</taxon>
        <taxon>Coscinodiscophyceae</taxon>
        <taxon>Thalassiosirophycidae</taxon>
        <taxon>Thalassiosirales</taxon>
        <taxon>Thalassiosiraceae</taxon>
        <taxon>Thalassiosira</taxon>
    </lineage>
</organism>
<reference evidence="2 3" key="1">
    <citation type="journal article" date="2012" name="Genome Biol.">
        <title>Genome and low-iron response of an oceanic diatom adapted to chronic iron limitation.</title>
        <authorList>
            <person name="Lommer M."/>
            <person name="Specht M."/>
            <person name="Roy A.S."/>
            <person name="Kraemer L."/>
            <person name="Andreson R."/>
            <person name="Gutowska M.A."/>
            <person name="Wolf J."/>
            <person name="Bergner S.V."/>
            <person name="Schilhabel M.B."/>
            <person name="Klostermeier U.C."/>
            <person name="Beiko R.G."/>
            <person name="Rosenstiel P."/>
            <person name="Hippler M."/>
            <person name="Laroche J."/>
        </authorList>
    </citation>
    <scope>NUCLEOTIDE SEQUENCE [LARGE SCALE GENOMIC DNA]</scope>
    <source>
        <strain evidence="2 3">CCMP1005</strain>
    </source>
</reference>
<name>K0RUE9_THAOC</name>
<sequence>MTSPAASILTVAYVPLCPLVATIPVESPPGYTWTPICVAYSCVIGDRREMFCNRALWPGTVSAVYATLTRWQHVKTNGSNELAMFYSELATKHSELAMLALLSVGAIEWMSGRANANT</sequence>
<keyword evidence="3" id="KW-1185">Reference proteome</keyword>